<comment type="caution">
    <text evidence="1">The sequence shown here is derived from an EMBL/GenBank/DDBJ whole genome shotgun (WGS) entry which is preliminary data.</text>
</comment>
<evidence type="ECO:0000313" key="1">
    <source>
        <dbReference type="EMBL" id="RAV32401.1"/>
    </source>
</evidence>
<name>A0A364V702_9CORY</name>
<proteinExistence type="predicted"/>
<dbReference type="RefSeq" id="WP_113630446.1">
    <property type="nucleotide sequence ID" value="NZ_QHCV01000024.1"/>
</dbReference>
<evidence type="ECO:0000313" key="2">
    <source>
        <dbReference type="Proteomes" id="UP000251577"/>
    </source>
</evidence>
<dbReference type="EMBL" id="QHCV01000024">
    <property type="protein sequence ID" value="RAV32401.1"/>
    <property type="molecule type" value="Genomic_DNA"/>
</dbReference>
<sequence>MPKIVFRVLASAEQLEEISEDFRRLFAAMGEAVDATFTQRTNLTPDPQLLATWVEVFGTTPAEAHAEGAELVVEVRRYDMGSISGLCMHLAELLTTRDKPPAEPLLRQVADDAGRPRVPWHVEVTP</sequence>
<gene>
    <name evidence="1" type="ORF">DLJ54_03495</name>
</gene>
<reference evidence="1 2" key="1">
    <citation type="journal article" date="2018" name="Syst. Appl. Microbiol.">
        <title>Corynebacterium heidelbergense sp. nov., isolated from the preen glands of Egyptian geese (Alopochen aegyptiacus).</title>
        <authorList>
            <person name="Braun M.S."/>
            <person name="Wang E."/>
            <person name="Zimmermann S."/>
            <person name="Wink M."/>
        </authorList>
    </citation>
    <scope>NUCLEOTIDE SEQUENCE [LARGE SCALE GENOMIC DNA]</scope>
    <source>
        <strain evidence="1 2">647</strain>
    </source>
</reference>
<protein>
    <submittedName>
        <fullName evidence="1">Uncharacterized protein</fullName>
    </submittedName>
</protein>
<accession>A0A364V702</accession>
<keyword evidence="2" id="KW-1185">Reference proteome</keyword>
<dbReference type="Proteomes" id="UP000251577">
    <property type="component" value="Unassembled WGS sequence"/>
</dbReference>
<dbReference type="AlphaFoldDB" id="A0A364V702"/>
<organism evidence="1 2">
    <name type="scientific">Corynebacterium heidelbergense</name>
    <dbReference type="NCBI Taxonomy" id="2055947"/>
    <lineage>
        <taxon>Bacteria</taxon>
        <taxon>Bacillati</taxon>
        <taxon>Actinomycetota</taxon>
        <taxon>Actinomycetes</taxon>
        <taxon>Mycobacteriales</taxon>
        <taxon>Corynebacteriaceae</taxon>
        <taxon>Corynebacterium</taxon>
    </lineage>
</organism>